<gene>
    <name evidence="2" type="ORF">FE785_04760</name>
</gene>
<dbReference type="Gene3D" id="3.30.70.1400">
    <property type="entry name" value="Aminomethyltransferase beta-barrel domains"/>
    <property type="match status" value="1"/>
</dbReference>
<dbReference type="PANTHER" id="PTHR22602:SF0">
    <property type="entry name" value="TRANSFERASE CAF17, MITOCHONDRIAL-RELATED"/>
    <property type="match status" value="1"/>
</dbReference>
<feature type="domain" description="GCVT N-terminal" evidence="1">
    <location>
        <begin position="40"/>
        <end position="149"/>
    </location>
</feature>
<evidence type="ECO:0000313" key="3">
    <source>
        <dbReference type="Proteomes" id="UP000304864"/>
    </source>
</evidence>
<dbReference type="SUPFAM" id="SSF103025">
    <property type="entry name" value="Folate-binding domain"/>
    <property type="match status" value="1"/>
</dbReference>
<name>A0A4P9K699_9GAMM</name>
<sequence length="361" mass="40336">MTANTQLDPIWAEHLAEQNAQFDEHGKITTFGHAELERILIKNGPVVTSLTHQALIKVAGSEAQQFLQAQLTSDINKVDDHHAQISAYCDPQGNVLADFLVFKYQGDFYLSFDGSLREPILKRLQMFVLRSDVQLTEVSQELIHIGFAGEFGDLDIQRRLNTKVKHDFESGFISSRHMKDVLVIKVPGPYHKYALFGPAEQMKEAWKKIRDNSDVTNSYDWRLLDIASGVAHITEATTGQFTAQFLNLDKLDAINFQKGCFPGQEIIARIHYRGKVTKRTLRLHLAENLDLNPGDSLELKDEADKTHKLTVLNASSDIFTGTLCLAVGTLKSLEGATGDLTSENGAKVSIEPLPYLVTEEE</sequence>
<accession>A0A4P9K699</accession>
<dbReference type="KEGG" id="thig:FE785_04760"/>
<dbReference type="OrthoDB" id="9796287at2"/>
<dbReference type="EMBL" id="CP040602">
    <property type="protein sequence ID" value="QCU89990.1"/>
    <property type="molecule type" value="Genomic_DNA"/>
</dbReference>
<dbReference type="NCBIfam" id="TIGR03317">
    <property type="entry name" value="ygfZ_signature"/>
    <property type="match status" value="1"/>
</dbReference>
<keyword evidence="3" id="KW-1185">Reference proteome</keyword>
<dbReference type="InterPro" id="IPR017703">
    <property type="entry name" value="YgfZ/GCV_T_CS"/>
</dbReference>
<dbReference type="RefSeq" id="WP_138564667.1">
    <property type="nucleotide sequence ID" value="NZ_CP040602.1"/>
</dbReference>
<dbReference type="PIRSF" id="PIRSF006487">
    <property type="entry name" value="GcvT"/>
    <property type="match status" value="1"/>
</dbReference>
<organism evidence="2 3">
    <name type="scientific">Thiomicrorhabdus sediminis</name>
    <dbReference type="NCBI Taxonomy" id="2580412"/>
    <lineage>
        <taxon>Bacteria</taxon>
        <taxon>Pseudomonadati</taxon>
        <taxon>Pseudomonadota</taxon>
        <taxon>Gammaproteobacteria</taxon>
        <taxon>Thiotrichales</taxon>
        <taxon>Piscirickettsiaceae</taxon>
        <taxon>Thiomicrorhabdus</taxon>
    </lineage>
</organism>
<protein>
    <submittedName>
        <fullName evidence="2">Folate-binding protein YgfZ</fullName>
    </submittedName>
</protein>
<dbReference type="PANTHER" id="PTHR22602">
    <property type="entry name" value="TRANSFERASE CAF17, MITOCHONDRIAL-RELATED"/>
    <property type="match status" value="1"/>
</dbReference>
<evidence type="ECO:0000259" key="1">
    <source>
        <dbReference type="Pfam" id="PF01571"/>
    </source>
</evidence>
<reference evidence="2 3" key="1">
    <citation type="submission" date="2019-05" db="EMBL/GenBank/DDBJ databases">
        <title>Thiomicrorhabdus sediminis sp. nov, a novel sulfur-oxidizing bacterium isolated from coastal sediment.</title>
        <authorList>
            <person name="Liu X."/>
        </authorList>
    </citation>
    <scope>NUCLEOTIDE SEQUENCE [LARGE SCALE GENOMIC DNA]</scope>
    <source>
        <strain evidence="2 3">G1</strain>
    </source>
</reference>
<dbReference type="Proteomes" id="UP000304864">
    <property type="component" value="Chromosome"/>
</dbReference>
<dbReference type="InterPro" id="IPR006222">
    <property type="entry name" value="GCVT_N"/>
</dbReference>
<dbReference type="Gene3D" id="3.30.70.1630">
    <property type="match status" value="1"/>
</dbReference>
<dbReference type="Gene3D" id="2.40.30.160">
    <property type="match status" value="1"/>
</dbReference>
<dbReference type="AlphaFoldDB" id="A0A4P9K699"/>
<dbReference type="GO" id="GO:0016226">
    <property type="term" value="P:iron-sulfur cluster assembly"/>
    <property type="evidence" value="ECO:0007669"/>
    <property type="project" value="TreeGrafter"/>
</dbReference>
<evidence type="ECO:0000313" key="2">
    <source>
        <dbReference type="EMBL" id="QCU89990.1"/>
    </source>
</evidence>
<proteinExistence type="predicted"/>
<dbReference type="InterPro" id="IPR045179">
    <property type="entry name" value="YgfZ/GcvT"/>
</dbReference>
<dbReference type="Pfam" id="PF01571">
    <property type="entry name" value="GCV_T"/>
    <property type="match status" value="1"/>
</dbReference>